<dbReference type="STRING" id="1408254.T458_10570"/>
<name>V6MAN1_9BACL</name>
<reference evidence="1 2" key="1">
    <citation type="journal article" date="2014" name="Genome Announc.">
        <title>Draft Genome Sequence of Brevibacillus panacihumi Strain W25, a Halotolerant Hydrocarbon-Degrading Bacterium.</title>
        <authorList>
            <person name="Wang X."/>
            <person name="Jin D."/>
            <person name="Zhou L."/>
            <person name="Wu L."/>
            <person name="An W."/>
            <person name="Chen Y."/>
            <person name="Zhao L."/>
        </authorList>
    </citation>
    <scope>NUCLEOTIDE SEQUENCE [LARGE SCALE GENOMIC DNA]</scope>
    <source>
        <strain evidence="1 2">W25</strain>
    </source>
</reference>
<keyword evidence="1" id="KW-0808">Transferase</keyword>
<dbReference type="EMBL" id="AYJU01000015">
    <property type="protein sequence ID" value="EST54940.1"/>
    <property type="molecule type" value="Genomic_DNA"/>
</dbReference>
<evidence type="ECO:0000313" key="2">
    <source>
        <dbReference type="Proteomes" id="UP000017973"/>
    </source>
</evidence>
<dbReference type="HOGENOM" id="CLU_076578_1_0_9"/>
<organism evidence="1 2">
    <name type="scientific">Brevibacillus panacihumi W25</name>
    <dbReference type="NCBI Taxonomy" id="1408254"/>
    <lineage>
        <taxon>Bacteria</taxon>
        <taxon>Bacillati</taxon>
        <taxon>Bacillota</taxon>
        <taxon>Bacilli</taxon>
        <taxon>Bacillales</taxon>
        <taxon>Paenibacillaceae</taxon>
        <taxon>Brevibacillus</taxon>
    </lineage>
</organism>
<evidence type="ECO:0000313" key="1">
    <source>
        <dbReference type="EMBL" id="EST54940.1"/>
    </source>
</evidence>
<dbReference type="PIRSF" id="PIRSF000812">
    <property type="entry name" value="AAD"/>
    <property type="match status" value="1"/>
</dbReference>
<dbReference type="OrthoDB" id="9776406at2"/>
<sequence length="284" mass="33133">MRTESEVIDQLLQFAHADEKVRAVILNGSRVNPNVTKDIFCDYDLLFVVTEPRHYVDHQDWIRTFGELIMMQLNDSKTDGEDEYIFLMQFTDGVRIDLSFRRAKTVNEHMEDSLTKVLLDKDNVLKEFPPPSEASYITVKPSADEFYKNVNNLLWCSTNVAKGLWRDQLPYAKFMLDIVVKQDLMQLLTWYVGVENNWEVNLGFASKWLKNYLPEELWHLFEQTYSGPAYSEVWESLFATLQLAKEAGQLLADKLKYEYPARDHSNVIAYLERVRGLPIDATEI</sequence>
<keyword evidence="1" id="KW-0548">Nucleotidyltransferase</keyword>
<dbReference type="eggNOG" id="ENOG502Z7S1">
    <property type="taxonomic scope" value="Bacteria"/>
</dbReference>
<dbReference type="InterPro" id="IPR007530">
    <property type="entry name" value="Aminoglycoside_adenylylTfrase"/>
</dbReference>
<dbReference type="PATRIC" id="fig|1408254.3.peg.2093"/>
<dbReference type="Gene3D" id="1.20.120.330">
    <property type="entry name" value="Nucleotidyltransferases domain 2"/>
    <property type="match status" value="1"/>
</dbReference>
<dbReference type="SUPFAM" id="SSF81301">
    <property type="entry name" value="Nucleotidyltransferase"/>
    <property type="match status" value="1"/>
</dbReference>
<dbReference type="Proteomes" id="UP000017973">
    <property type="component" value="Unassembled WGS sequence"/>
</dbReference>
<proteinExistence type="predicted"/>
<comment type="caution">
    <text evidence="1">The sequence shown here is derived from an EMBL/GenBank/DDBJ whole genome shotgun (WGS) entry which is preliminary data.</text>
</comment>
<dbReference type="AlphaFoldDB" id="V6MAN1"/>
<accession>V6MAN1</accession>
<dbReference type="Gene3D" id="3.30.460.10">
    <property type="entry name" value="Beta Polymerase, domain 2"/>
    <property type="match status" value="1"/>
</dbReference>
<dbReference type="GO" id="GO:0016779">
    <property type="term" value="F:nucleotidyltransferase activity"/>
    <property type="evidence" value="ECO:0007669"/>
    <property type="project" value="UniProtKB-KW"/>
</dbReference>
<gene>
    <name evidence="1" type="ORF">T458_10570</name>
</gene>
<protein>
    <submittedName>
        <fullName evidence="1">Aminoglycoside 6-adenylyltransferase</fullName>
    </submittedName>
</protein>
<dbReference type="InterPro" id="IPR043519">
    <property type="entry name" value="NT_sf"/>
</dbReference>
<dbReference type="RefSeq" id="WP_023556077.1">
    <property type="nucleotide sequence ID" value="NZ_KI629782.1"/>
</dbReference>
<dbReference type="SUPFAM" id="SSF81631">
    <property type="entry name" value="PAP/OAS1 substrate-binding domain"/>
    <property type="match status" value="1"/>
</dbReference>
<keyword evidence="2" id="KW-1185">Reference proteome</keyword>
<dbReference type="Pfam" id="PF04439">
    <property type="entry name" value="Adenyl_transf"/>
    <property type="match status" value="1"/>
</dbReference>